<gene>
    <name evidence="1" type="ORF">QE369_002980</name>
</gene>
<evidence type="ECO:0000313" key="2">
    <source>
        <dbReference type="Proteomes" id="UP001255601"/>
    </source>
</evidence>
<dbReference type="InterPro" id="IPR012036">
    <property type="entry name" value="Phage_Mu_Gp28"/>
</dbReference>
<dbReference type="Gene3D" id="3.40.50.300">
    <property type="entry name" value="P-loop containing nucleotide triphosphate hydrolases"/>
    <property type="match status" value="1"/>
</dbReference>
<comment type="caution">
    <text evidence="1">The sequence shown here is derived from an EMBL/GenBank/DDBJ whole genome shotgun (WGS) entry which is preliminary data.</text>
</comment>
<sequence length="561" mass="62074">MPEALPGLPQGKWIDPPVMPTDPALLPDDLPRGGDIPADLDPLADGVLMAHQAEWIADDSILKGCAKGRRTGITFVEALDATLIAAAQRSAGGQNYFYIPDTKPKGREFIGYAAHFAKTVAKELLTVEDGIFFDQKEDGTTNAISSFIIRFKSGFRIEALSSRPENIRGLQGTVCIDEAAFHRDVRDVIDSVAALLIWGGKVRIISSHNGVSNPFNELIKEAEAGKNGFNFHTFTFGDAVRNGLYKRVCYIKGEEWTQEKEDAWEAKIRSAYGTRTAKMKQELDAIPAESEGAALTRVLIERCMSADLPAVVRWDRPDDFKNLDDYEREEQAEEFCEGVLRPLLDKLDPEREHCFGEDFARSGDKTAIVVFEIGADLIRRARLVVELKNIPFDQQRDILFFIGDGLPRLVGGALDARGNGQYLAEKARQRWGECIHEVMTSAKWYAVNMPAYIEAFVDKSLLLPNDADVLADHQALAYVNGIIKVPDGHSTKGADGYDRHGDTAPAGALAWFASTQEFLAYEYETGRKAAEADRRGHNGGPPMDDDRRVTADIYLRGSLYG</sequence>
<dbReference type="Proteomes" id="UP001255601">
    <property type="component" value="Unassembled WGS sequence"/>
</dbReference>
<accession>A0AAJ2BFG1</accession>
<organism evidence="1 2">
    <name type="scientific">Agrobacterium larrymoorei</name>
    <dbReference type="NCBI Taxonomy" id="160699"/>
    <lineage>
        <taxon>Bacteria</taxon>
        <taxon>Pseudomonadati</taxon>
        <taxon>Pseudomonadota</taxon>
        <taxon>Alphaproteobacteria</taxon>
        <taxon>Hyphomicrobiales</taxon>
        <taxon>Rhizobiaceae</taxon>
        <taxon>Rhizobium/Agrobacterium group</taxon>
        <taxon>Agrobacterium</taxon>
    </lineage>
</organism>
<protein>
    <submittedName>
        <fullName evidence="1">Phage FluMu gp28-like protein</fullName>
    </submittedName>
</protein>
<name>A0AAJ2BFG1_9HYPH</name>
<dbReference type="InterPro" id="IPR027417">
    <property type="entry name" value="P-loop_NTPase"/>
</dbReference>
<dbReference type="EMBL" id="JAVIZC010000003">
    <property type="protein sequence ID" value="MDR6102783.1"/>
    <property type="molecule type" value="Genomic_DNA"/>
</dbReference>
<evidence type="ECO:0000313" key="1">
    <source>
        <dbReference type="EMBL" id="MDR6102783.1"/>
    </source>
</evidence>
<dbReference type="AlphaFoldDB" id="A0AAJ2BFG1"/>
<dbReference type="Gene3D" id="3.30.420.240">
    <property type="match status" value="1"/>
</dbReference>
<dbReference type="PIRSF" id="PIRSF007056">
    <property type="entry name" value="UCP007056"/>
    <property type="match status" value="1"/>
</dbReference>
<proteinExistence type="predicted"/>
<reference evidence="1" key="1">
    <citation type="submission" date="2023-08" db="EMBL/GenBank/DDBJ databases">
        <title>Functional and genomic diversity of the sorghum phyllosphere microbiome.</title>
        <authorList>
            <person name="Shade A."/>
        </authorList>
    </citation>
    <scope>NUCLEOTIDE SEQUENCE</scope>
    <source>
        <strain evidence="1">SORGH_AS_0974</strain>
    </source>
</reference>